<evidence type="ECO:0000256" key="4">
    <source>
        <dbReference type="ARBA" id="ARBA00022989"/>
    </source>
</evidence>
<proteinExistence type="inferred from homology"/>
<evidence type="ECO:0000256" key="2">
    <source>
        <dbReference type="ARBA" id="ARBA00008854"/>
    </source>
</evidence>
<sequence>MSSTAMLMSIVILIILYPFFLYFKLNSFKHKLSVLLKELDTNVEKHKHNASEELAEKIHHKRRAYNTVVRAYNHTLDSKLGKFLAKKYNFSTQKSFEFQGR</sequence>
<dbReference type="AlphaFoldDB" id="A0A6S6SC30"/>
<organism evidence="7">
    <name type="scientific">uncultured Sulfurovum sp</name>
    <dbReference type="NCBI Taxonomy" id="269237"/>
    <lineage>
        <taxon>Bacteria</taxon>
        <taxon>Pseudomonadati</taxon>
        <taxon>Campylobacterota</taxon>
        <taxon>Epsilonproteobacteria</taxon>
        <taxon>Campylobacterales</taxon>
        <taxon>Sulfurovaceae</taxon>
        <taxon>Sulfurovum</taxon>
        <taxon>environmental samples</taxon>
    </lineage>
</organism>
<evidence type="ECO:0008006" key="8">
    <source>
        <dbReference type="Google" id="ProtNLM"/>
    </source>
</evidence>
<evidence type="ECO:0000256" key="6">
    <source>
        <dbReference type="SAM" id="Phobius"/>
    </source>
</evidence>
<dbReference type="EMBL" id="CACVAP010000031">
    <property type="protein sequence ID" value="CAA6800574.1"/>
    <property type="molecule type" value="Genomic_DNA"/>
</dbReference>
<comment type="similarity">
    <text evidence="2">Belongs to the LemA family.</text>
</comment>
<dbReference type="GO" id="GO:0016020">
    <property type="term" value="C:membrane"/>
    <property type="evidence" value="ECO:0007669"/>
    <property type="project" value="UniProtKB-SubCell"/>
</dbReference>
<keyword evidence="5 6" id="KW-0472">Membrane</keyword>
<comment type="subcellular location">
    <subcellularLocation>
        <location evidence="1">Membrane</location>
        <topology evidence="1">Single-pass membrane protein</topology>
    </subcellularLocation>
</comment>
<keyword evidence="4 6" id="KW-1133">Transmembrane helix</keyword>
<reference evidence="7" key="1">
    <citation type="submission" date="2020-01" db="EMBL/GenBank/DDBJ databases">
        <authorList>
            <person name="Meier V. D."/>
            <person name="Meier V D."/>
        </authorList>
    </citation>
    <scope>NUCLEOTIDE SEQUENCE</scope>
    <source>
        <strain evidence="7">HLG_WM_MAG_06</strain>
    </source>
</reference>
<evidence type="ECO:0000256" key="5">
    <source>
        <dbReference type="ARBA" id="ARBA00023136"/>
    </source>
</evidence>
<dbReference type="InterPro" id="IPR007156">
    <property type="entry name" value="MamQ_LemA"/>
</dbReference>
<accession>A0A6S6SC30</accession>
<feature type="transmembrane region" description="Helical" evidence="6">
    <location>
        <begin position="6"/>
        <end position="23"/>
    </location>
</feature>
<dbReference type="Gene3D" id="1.20.1440.20">
    <property type="entry name" value="LemA-like domain"/>
    <property type="match status" value="1"/>
</dbReference>
<evidence type="ECO:0000313" key="7">
    <source>
        <dbReference type="EMBL" id="CAA6800574.1"/>
    </source>
</evidence>
<evidence type="ECO:0000256" key="1">
    <source>
        <dbReference type="ARBA" id="ARBA00004167"/>
    </source>
</evidence>
<dbReference type="Pfam" id="PF04011">
    <property type="entry name" value="LemA"/>
    <property type="match status" value="1"/>
</dbReference>
<keyword evidence="3 6" id="KW-0812">Transmembrane</keyword>
<protein>
    <recommendedName>
        <fullName evidence="8">LemA family protein</fullName>
    </recommendedName>
</protein>
<gene>
    <name evidence="7" type="ORF">HELGO_WM12366</name>
</gene>
<evidence type="ECO:0000256" key="3">
    <source>
        <dbReference type="ARBA" id="ARBA00022692"/>
    </source>
</evidence>
<dbReference type="InterPro" id="IPR023353">
    <property type="entry name" value="LemA-like_dom_sf"/>
</dbReference>
<dbReference type="SUPFAM" id="SSF140478">
    <property type="entry name" value="LemA-like"/>
    <property type="match status" value="1"/>
</dbReference>
<name>A0A6S6SC30_9BACT</name>